<evidence type="ECO:0000256" key="12">
    <source>
        <dbReference type="ARBA" id="ARBA00032583"/>
    </source>
</evidence>
<dbReference type="InterPro" id="IPR013251">
    <property type="entry name" value="DASH_Spc19"/>
</dbReference>
<dbReference type="GO" id="GO:0005876">
    <property type="term" value="C:spindle microtubule"/>
    <property type="evidence" value="ECO:0007669"/>
    <property type="project" value="InterPro"/>
</dbReference>
<name>A0A4S4MPA8_9APHY</name>
<evidence type="ECO:0000256" key="10">
    <source>
        <dbReference type="ARBA" id="ARBA00023242"/>
    </source>
</evidence>
<comment type="subcellular location">
    <subcellularLocation>
        <location evidence="3">Chromosome</location>
        <location evidence="3">Centromere</location>
        <location evidence="3">Kinetochore</location>
    </subcellularLocation>
    <subcellularLocation>
        <location evidence="2">Cytoplasm</location>
        <location evidence="2">Cytoskeleton</location>
        <location evidence="2">Spindle</location>
    </subcellularLocation>
    <subcellularLocation>
        <location evidence="1">Nucleus</location>
    </subcellularLocation>
</comment>
<evidence type="ECO:0000256" key="6">
    <source>
        <dbReference type="ARBA" id="ARBA00022454"/>
    </source>
</evidence>
<dbReference type="OrthoDB" id="3361333at2759"/>
<keyword evidence="9" id="KW-0206">Cytoskeleton</keyword>
<evidence type="ECO:0000256" key="3">
    <source>
        <dbReference type="ARBA" id="ARBA00004629"/>
    </source>
</evidence>
<evidence type="ECO:0000256" key="9">
    <source>
        <dbReference type="ARBA" id="ARBA00023212"/>
    </source>
</evidence>
<dbReference type="AlphaFoldDB" id="A0A4S4MPA8"/>
<keyword evidence="8" id="KW-0995">Kinetochore</keyword>
<reference evidence="14 15" key="1">
    <citation type="submission" date="2019-02" db="EMBL/GenBank/DDBJ databases">
        <title>Genome sequencing of the rare red list fungi Antrodiella citrinella (Flaviporus citrinellus).</title>
        <authorList>
            <person name="Buettner E."/>
            <person name="Kellner H."/>
        </authorList>
    </citation>
    <scope>NUCLEOTIDE SEQUENCE [LARGE SCALE GENOMIC DNA]</scope>
    <source>
        <strain evidence="14 15">DSM 108506</strain>
    </source>
</reference>
<keyword evidence="11" id="KW-0137">Centromere</keyword>
<gene>
    <name evidence="14" type="ORF">EUX98_g6358</name>
</gene>
<proteinExistence type="inferred from homology"/>
<dbReference type="GO" id="GO:0042729">
    <property type="term" value="C:DASH complex"/>
    <property type="evidence" value="ECO:0007669"/>
    <property type="project" value="InterPro"/>
</dbReference>
<sequence length="145" mass="16952">MAMQDCCDEAHETQEVLRQGTYDLPRISKVLENEQVFLLVDEGTIRRYKAELTDEIEPQINELVLRAEKGLKTLVKKEKQLRTKVEGVQLEQIAPSSRNVNTAGMSKLEARRIQMLVRQRQRLEEELHALRVEVDDMDLQQMRIH</sequence>
<evidence type="ECO:0000313" key="15">
    <source>
        <dbReference type="Proteomes" id="UP000308730"/>
    </source>
</evidence>
<comment type="caution">
    <text evidence="14">The sequence shown here is derived from an EMBL/GenBank/DDBJ whole genome shotgun (WGS) entry which is preliminary data.</text>
</comment>
<evidence type="ECO:0000256" key="13">
    <source>
        <dbReference type="SAM" id="Coils"/>
    </source>
</evidence>
<evidence type="ECO:0000256" key="5">
    <source>
        <dbReference type="ARBA" id="ARBA00016329"/>
    </source>
</evidence>
<keyword evidence="13" id="KW-0175">Coiled coil</keyword>
<organism evidence="14 15">
    <name type="scientific">Antrodiella citrinella</name>
    <dbReference type="NCBI Taxonomy" id="2447956"/>
    <lineage>
        <taxon>Eukaryota</taxon>
        <taxon>Fungi</taxon>
        <taxon>Dikarya</taxon>
        <taxon>Basidiomycota</taxon>
        <taxon>Agaricomycotina</taxon>
        <taxon>Agaricomycetes</taxon>
        <taxon>Polyporales</taxon>
        <taxon>Steccherinaceae</taxon>
        <taxon>Antrodiella</taxon>
    </lineage>
</organism>
<evidence type="ECO:0000256" key="1">
    <source>
        <dbReference type="ARBA" id="ARBA00004123"/>
    </source>
</evidence>
<evidence type="ECO:0000256" key="4">
    <source>
        <dbReference type="ARBA" id="ARBA00008952"/>
    </source>
</evidence>
<dbReference type="EMBL" id="SGPM01000222">
    <property type="protein sequence ID" value="THH27822.1"/>
    <property type="molecule type" value="Genomic_DNA"/>
</dbReference>
<dbReference type="Pfam" id="PF08287">
    <property type="entry name" value="DASH_Spc19"/>
    <property type="match status" value="1"/>
</dbReference>
<protein>
    <recommendedName>
        <fullName evidence="5">DASH complex subunit SPC19</fullName>
    </recommendedName>
    <alternativeName>
        <fullName evidence="12">Outer kinetochore protein SPC19</fullName>
    </alternativeName>
</protein>
<evidence type="ECO:0000313" key="14">
    <source>
        <dbReference type="EMBL" id="THH27822.1"/>
    </source>
</evidence>
<keyword evidence="7" id="KW-0963">Cytoplasm</keyword>
<evidence type="ECO:0000256" key="8">
    <source>
        <dbReference type="ARBA" id="ARBA00022838"/>
    </source>
</evidence>
<comment type="similarity">
    <text evidence="4">Belongs to the DASH complex SPC19 family.</text>
</comment>
<evidence type="ECO:0000256" key="7">
    <source>
        <dbReference type="ARBA" id="ARBA00022490"/>
    </source>
</evidence>
<keyword evidence="15" id="KW-1185">Reference proteome</keyword>
<dbReference type="PANTHER" id="PTHR28262:SF1">
    <property type="entry name" value="DASH COMPLEX SUBUNIT SPC19"/>
    <property type="match status" value="1"/>
</dbReference>
<dbReference type="PANTHER" id="PTHR28262">
    <property type="entry name" value="DASH COMPLEX SUBUNIT SPC19"/>
    <property type="match status" value="1"/>
</dbReference>
<keyword evidence="10" id="KW-0539">Nucleus</keyword>
<evidence type="ECO:0000256" key="2">
    <source>
        <dbReference type="ARBA" id="ARBA00004186"/>
    </source>
</evidence>
<dbReference type="GO" id="GO:0008608">
    <property type="term" value="P:attachment of spindle microtubules to kinetochore"/>
    <property type="evidence" value="ECO:0007669"/>
    <property type="project" value="InterPro"/>
</dbReference>
<feature type="coiled-coil region" evidence="13">
    <location>
        <begin position="106"/>
        <end position="140"/>
    </location>
</feature>
<evidence type="ECO:0000256" key="11">
    <source>
        <dbReference type="ARBA" id="ARBA00023328"/>
    </source>
</evidence>
<dbReference type="Proteomes" id="UP000308730">
    <property type="component" value="Unassembled WGS sequence"/>
</dbReference>
<keyword evidence="6" id="KW-0158">Chromosome</keyword>
<accession>A0A4S4MPA8</accession>